<evidence type="ECO:0000313" key="5">
    <source>
        <dbReference type="EMBL" id="GHH28462.1"/>
    </source>
</evidence>
<proteinExistence type="predicted"/>
<gene>
    <name evidence="5" type="ORF">GCM10017790_59340</name>
</gene>
<dbReference type="SUPFAM" id="SSF48452">
    <property type="entry name" value="TPR-like"/>
    <property type="match status" value="1"/>
</dbReference>
<dbReference type="InterPro" id="IPR036388">
    <property type="entry name" value="WH-like_DNA-bd_sf"/>
</dbReference>
<protein>
    <recommendedName>
        <fullName evidence="4">HTH luxR-type domain-containing protein</fullName>
    </recommendedName>
</protein>
<dbReference type="Gene3D" id="1.10.10.10">
    <property type="entry name" value="Winged helix-like DNA-binding domain superfamily/Winged helix DNA-binding domain"/>
    <property type="match status" value="1"/>
</dbReference>
<dbReference type="SMART" id="SM00421">
    <property type="entry name" value="HTH_LUXR"/>
    <property type="match status" value="1"/>
</dbReference>
<comment type="caution">
    <text evidence="5">The sequence shown here is derived from an EMBL/GenBank/DDBJ whole genome shotgun (WGS) entry which is preliminary data.</text>
</comment>
<evidence type="ECO:0000313" key="6">
    <source>
        <dbReference type="Proteomes" id="UP000635387"/>
    </source>
</evidence>
<dbReference type="Pfam" id="PF00196">
    <property type="entry name" value="GerE"/>
    <property type="match status" value="1"/>
</dbReference>
<evidence type="ECO:0000256" key="2">
    <source>
        <dbReference type="ARBA" id="ARBA00023125"/>
    </source>
</evidence>
<dbReference type="InterPro" id="IPR000792">
    <property type="entry name" value="Tscrpt_reg_LuxR_C"/>
</dbReference>
<dbReference type="InterPro" id="IPR016032">
    <property type="entry name" value="Sig_transdc_resp-reg_C-effctor"/>
</dbReference>
<dbReference type="CDD" id="cd06170">
    <property type="entry name" value="LuxR_C_like"/>
    <property type="match status" value="1"/>
</dbReference>
<dbReference type="SUPFAM" id="SSF46894">
    <property type="entry name" value="C-terminal effector domain of the bipartite response regulators"/>
    <property type="match status" value="1"/>
</dbReference>
<evidence type="ECO:0000259" key="4">
    <source>
        <dbReference type="PROSITE" id="PS50043"/>
    </source>
</evidence>
<dbReference type="PROSITE" id="PS00622">
    <property type="entry name" value="HTH_LUXR_1"/>
    <property type="match status" value="1"/>
</dbReference>
<dbReference type="PANTHER" id="PTHR44688:SF16">
    <property type="entry name" value="DNA-BINDING TRANSCRIPTIONAL ACTIVATOR DEVR_DOSR"/>
    <property type="match status" value="1"/>
</dbReference>
<keyword evidence="1" id="KW-0805">Transcription regulation</keyword>
<sequence length="413" mass="44554">MVENRWSWASTAGTVPERGSFWQVSSASHEECQAEAALSLLEQGVDRAGAVHHAESALADEVCSVRARCQWRALMVLLAAGELVSADAQLRRLENAGEIDVTGMLVLLRAGHARLSGDLAGAGRALRPLVEEAVEPFVHRLAVACLVETLVVGGDVEAADELLGEHDYEQWTADDEAARPLLLAARGTAHLSAGRYREAAADLLRCLELPAADLMGHPAVMRRRVLAALAAKGLGRLRLATTLAEQEEKAALTWGSPAAVGSALYVRAIVDDSERAIGMLTDAIELLEVSRTRVGLAVARYELGTRLAAMGDLIAAKEQFKQARRAALQIGSDKLAEKLESAVGELHHEGEARSLTAQEVKIAELAQSGYTNKQIADKLFLTIRTIEFHLSNVYRKLKITGRRELMSGARKLT</sequence>
<dbReference type="Proteomes" id="UP000635387">
    <property type="component" value="Unassembled WGS sequence"/>
</dbReference>
<dbReference type="RefSeq" id="WP_191257685.1">
    <property type="nucleotide sequence ID" value="NZ_BNAY01000007.1"/>
</dbReference>
<dbReference type="Gene3D" id="1.25.40.10">
    <property type="entry name" value="Tetratricopeptide repeat domain"/>
    <property type="match status" value="1"/>
</dbReference>
<name>A0ABQ3LYI0_9PSEU</name>
<accession>A0ABQ3LYI0</accession>
<keyword evidence="3" id="KW-0804">Transcription</keyword>
<dbReference type="EMBL" id="BNAY01000007">
    <property type="protein sequence ID" value="GHH28462.1"/>
    <property type="molecule type" value="Genomic_DNA"/>
</dbReference>
<dbReference type="PRINTS" id="PR00038">
    <property type="entry name" value="HTHLUXR"/>
</dbReference>
<reference evidence="6" key="1">
    <citation type="journal article" date="2019" name="Int. J. Syst. Evol. Microbiol.">
        <title>The Global Catalogue of Microorganisms (GCM) 10K type strain sequencing project: providing services to taxonomists for standard genome sequencing and annotation.</title>
        <authorList>
            <consortium name="The Broad Institute Genomics Platform"/>
            <consortium name="The Broad Institute Genome Sequencing Center for Infectious Disease"/>
            <person name="Wu L."/>
            <person name="Ma J."/>
        </authorList>
    </citation>
    <scope>NUCLEOTIDE SEQUENCE [LARGE SCALE GENOMIC DNA]</scope>
    <source>
        <strain evidence="6">CGMCC 4.7683</strain>
    </source>
</reference>
<keyword evidence="6" id="KW-1185">Reference proteome</keyword>
<evidence type="ECO:0000256" key="1">
    <source>
        <dbReference type="ARBA" id="ARBA00023015"/>
    </source>
</evidence>
<dbReference type="PROSITE" id="PS50043">
    <property type="entry name" value="HTH_LUXR_2"/>
    <property type="match status" value="1"/>
</dbReference>
<dbReference type="InterPro" id="IPR011990">
    <property type="entry name" value="TPR-like_helical_dom_sf"/>
</dbReference>
<organism evidence="5 6">
    <name type="scientific">Amycolatopsis oliviviridis</name>
    <dbReference type="NCBI Taxonomy" id="1471590"/>
    <lineage>
        <taxon>Bacteria</taxon>
        <taxon>Bacillati</taxon>
        <taxon>Actinomycetota</taxon>
        <taxon>Actinomycetes</taxon>
        <taxon>Pseudonocardiales</taxon>
        <taxon>Pseudonocardiaceae</taxon>
        <taxon>Amycolatopsis</taxon>
    </lineage>
</organism>
<dbReference type="PANTHER" id="PTHR44688">
    <property type="entry name" value="DNA-BINDING TRANSCRIPTIONAL ACTIVATOR DEVR_DOSR"/>
    <property type="match status" value="1"/>
</dbReference>
<evidence type="ECO:0000256" key="3">
    <source>
        <dbReference type="ARBA" id="ARBA00023163"/>
    </source>
</evidence>
<feature type="domain" description="HTH luxR-type" evidence="4">
    <location>
        <begin position="348"/>
        <end position="413"/>
    </location>
</feature>
<keyword evidence="2" id="KW-0238">DNA-binding</keyword>